<proteinExistence type="predicted"/>
<keyword evidence="17" id="KW-0472">Membrane</keyword>
<keyword evidence="17" id="KW-1133">Transmembrane helix</keyword>
<evidence type="ECO:0000256" key="7">
    <source>
        <dbReference type="ARBA" id="ARBA00004650"/>
    </source>
</evidence>
<keyword evidence="12" id="KW-0735">Signal-anchor</keyword>
<dbReference type="Pfam" id="PF03408">
    <property type="entry name" value="Foamy_virus_ENV"/>
    <property type="match status" value="1"/>
</dbReference>
<evidence type="ECO:0000256" key="13">
    <source>
        <dbReference type="ARBA" id="ARBA00023184"/>
    </source>
</evidence>
<dbReference type="GO" id="GO:0019031">
    <property type="term" value="C:viral envelope"/>
    <property type="evidence" value="ECO:0007669"/>
    <property type="project" value="UniProtKB-KW"/>
</dbReference>
<evidence type="ECO:0000256" key="8">
    <source>
        <dbReference type="ARBA" id="ARBA00015457"/>
    </source>
</evidence>
<feature type="non-terminal residue" evidence="18">
    <location>
        <position position="475"/>
    </location>
</feature>
<accession>I3VR71</accession>
<comment type="function">
    <text evidence="14">The transmembrane protein (TM) acts as a class I viral fusion protein. Under the current model, the protein has at least 3 conformational states: pre-fusion native state, pre-hairpin intermediate state, and post-fusion hairpin state. During viral and target cell membrane fusion, the coiled coil regions (heptad repeats) assume a trimer-of-hairpins structure, positioning the fusion peptide in close proximity to the C-terminal region of the ectodomain. The formation of this structure appears to drive apposition and subsequent fusion of viral and target cell membranes. Membranes fusion leads to delivery of the nucleocapsid into the cytoplasm.</text>
</comment>
<evidence type="ECO:0000256" key="5">
    <source>
        <dbReference type="ARBA" id="ARBA00004563"/>
    </source>
</evidence>
<comment type="subcellular location">
    <subcellularLocation>
        <location evidence="3">Host endoplasmic reticulum membrane</location>
        <topology evidence="3">Peripheral membrane protein</topology>
    </subcellularLocation>
    <subcellularLocation>
        <location evidence="4">Host endoplasmic reticulum membrane</location>
        <topology evidence="4">Single-pass type I membrane protein</topology>
    </subcellularLocation>
    <subcellularLocation>
        <location evidence="6">Host endoplasmic reticulum membrane</location>
        <topology evidence="6">Single-pass type II membrane protein</topology>
    </subcellularLocation>
    <subcellularLocation>
        <location evidence="7">Virion membrane</location>
        <topology evidence="7">Peripheral membrane protein</topology>
    </subcellularLocation>
    <subcellularLocation>
        <location evidence="5">Virion membrane</location>
        <topology evidence="5">Single-pass type I membrane protein</topology>
    </subcellularLocation>
    <subcellularLocation>
        <location evidence="2">Virion membrane</location>
        <topology evidence="2">Single-pass type II membrane protein</topology>
    </subcellularLocation>
</comment>
<comment type="subunit">
    <text evidence="16">The mature envelope protein consists of a trimer of SU-TM heterodimers. The N-terminus of leader peptide specifically interacts with Gag protein. This specific interaction between Gag protein and Env glycoprotein may allow particle egress.</text>
</comment>
<keyword evidence="9" id="KW-0165">Cleavage on pair of basic residues</keyword>
<evidence type="ECO:0000256" key="12">
    <source>
        <dbReference type="ARBA" id="ARBA00022968"/>
    </source>
</evidence>
<dbReference type="GO" id="GO:0055036">
    <property type="term" value="C:virion membrane"/>
    <property type="evidence" value="ECO:0007669"/>
    <property type="project" value="UniProtKB-SubCell"/>
</dbReference>
<evidence type="ECO:0000256" key="16">
    <source>
        <dbReference type="ARBA" id="ARBA00046477"/>
    </source>
</evidence>
<reference evidence="18" key="1">
    <citation type="journal article" date="2012" name="J. Virol.">
        <title>Virome analysis for identification of novel Mammalian viruses in bat species from chinese provinces.</title>
        <authorList>
            <person name="Wu Z."/>
            <person name="Ren X."/>
            <person name="Yang L."/>
            <person name="Hu Y."/>
            <person name="Yang J."/>
            <person name="He G."/>
            <person name="Zhang J."/>
            <person name="Dong J."/>
            <person name="Sun L."/>
            <person name="Du J."/>
            <person name="Liu L."/>
            <person name="Xue Y."/>
            <person name="Wang J."/>
            <person name="Yang F."/>
            <person name="Zhang S."/>
            <person name="Jin Q."/>
        </authorList>
    </citation>
    <scope>NUCLEOTIDE SEQUENCE</scope>
</reference>
<keyword evidence="13" id="KW-1038">Host endoplasmic reticulum</keyword>
<evidence type="ECO:0000313" key="18">
    <source>
        <dbReference type="EMBL" id="AFK85016.1"/>
    </source>
</evidence>
<evidence type="ECO:0000256" key="17">
    <source>
        <dbReference type="SAM" id="Phobius"/>
    </source>
</evidence>
<evidence type="ECO:0000256" key="4">
    <source>
        <dbReference type="ARBA" id="ARBA00004482"/>
    </source>
</evidence>
<evidence type="ECO:0000256" key="6">
    <source>
        <dbReference type="ARBA" id="ARBA00004641"/>
    </source>
</evidence>
<protein>
    <recommendedName>
        <fullName evidence="8">Envelope glycoprotein gp130</fullName>
    </recommendedName>
    <alternativeName>
        <fullName evidence="15">Env polyprotein</fullName>
    </alternativeName>
</protein>
<name>I3VR71_9RETR</name>
<evidence type="ECO:0000256" key="1">
    <source>
        <dbReference type="ARBA" id="ARBA00002261"/>
    </source>
</evidence>
<evidence type="ECO:0000256" key="11">
    <source>
        <dbReference type="ARBA" id="ARBA00022879"/>
    </source>
</evidence>
<evidence type="ECO:0000256" key="10">
    <source>
        <dbReference type="ARBA" id="ARBA00022844"/>
    </source>
</evidence>
<evidence type="ECO:0000256" key="3">
    <source>
        <dbReference type="ARBA" id="ARBA00004291"/>
    </source>
</evidence>
<dbReference type="EMBL" id="JQ814855">
    <property type="protein sequence ID" value="AFK85016.1"/>
    <property type="molecule type" value="Genomic_RNA"/>
</dbReference>
<keyword evidence="10" id="KW-0946">Virion</keyword>
<dbReference type="InterPro" id="IPR005070">
    <property type="entry name" value="Foamy_env"/>
</dbReference>
<keyword evidence="11 18" id="KW-0261">Viral envelope protein</keyword>
<dbReference type="GO" id="GO:0044167">
    <property type="term" value="C:host cell endoplasmic reticulum membrane"/>
    <property type="evidence" value="ECO:0007669"/>
    <property type="project" value="UniProtKB-SubCell"/>
</dbReference>
<comment type="function">
    <text evidence="1">The leader peptide is a component of released, infectious virions and is required for particle budding.</text>
</comment>
<evidence type="ECO:0000256" key="2">
    <source>
        <dbReference type="ARBA" id="ARBA00004208"/>
    </source>
</evidence>
<feature type="transmembrane region" description="Helical" evidence="17">
    <location>
        <begin position="66"/>
        <end position="89"/>
    </location>
</feature>
<evidence type="ECO:0000256" key="15">
    <source>
        <dbReference type="ARBA" id="ARBA00029888"/>
    </source>
</evidence>
<keyword evidence="17" id="KW-0812">Transmembrane</keyword>
<sequence>MALTLPEWLQWKQQMEVQKIQKKFPEEVVKIDEEALQQYSNAPIPVSALTKLRYYAYVACATSTRITLWILLVTIIIATILASTLIAVFRYEWKNSISAPGPLLLWNGTAVQTVTPPSLYKRLKRAIHYQTDPVNLHIQEIPQGVFLQPHPKPILSKERVLGLSHVIIIDSTILAKETEITDHYIQLMLHQMLQEEIEQLQHVTLDFDLPLTQPDTQQDYVDRKCYQSFGHCYYIQYSEDRQWPTPQILADYCPLPSLMPNIPQPVKQAAWDYYLKQPTFVPEDWTEKKNQEGARTGSYRVPGGQKTTWKGVVFCSDDLYSDWYKPYENSEEQYKLTRQKIEEFLKKGTNVNELKPSVLPHEWNPQGTGKMFRTLKDVEFCQRPEAVTFLNTSAYDWSLWEGDCDIYRNNITTFVKACKTFQPSPRQHPYACRHLHLKEGKEEVKCLDQTDKKKCLLYTEYSQIEAMTDFGLLAY</sequence>
<evidence type="ECO:0000256" key="9">
    <source>
        <dbReference type="ARBA" id="ARBA00022685"/>
    </source>
</evidence>
<organism evidence="18">
    <name type="scientific">Rhinolophus affinis foamy virus 1</name>
    <dbReference type="NCBI Taxonomy" id="1195371"/>
    <lineage>
        <taxon>Viruses</taxon>
        <taxon>Riboviria</taxon>
        <taxon>Pararnavirae</taxon>
        <taxon>Artverviricota</taxon>
        <taxon>Revtraviricetes</taxon>
        <taxon>Ortervirales</taxon>
        <taxon>Retroviridae</taxon>
    </lineage>
</organism>
<evidence type="ECO:0000256" key="14">
    <source>
        <dbReference type="ARBA" id="ARBA00024648"/>
    </source>
</evidence>
<gene>
    <name evidence="18" type="primary">env</name>
</gene>